<feature type="transmembrane region" description="Helical" evidence="7">
    <location>
        <begin position="120"/>
        <end position="142"/>
    </location>
</feature>
<keyword evidence="4 7" id="KW-0812">Transmembrane</keyword>
<comment type="caution">
    <text evidence="8">The sequence shown here is derived from an EMBL/GenBank/DDBJ whole genome shotgun (WGS) entry which is preliminary data.</text>
</comment>
<dbReference type="NCBIfam" id="TIGR00427">
    <property type="entry name" value="NAAT family transporter"/>
    <property type="match status" value="1"/>
</dbReference>
<evidence type="ECO:0000313" key="8">
    <source>
        <dbReference type="EMBL" id="GAW67352.1"/>
    </source>
</evidence>
<keyword evidence="6 7" id="KW-0472">Membrane</keyword>
<evidence type="ECO:0000256" key="7">
    <source>
        <dbReference type="RuleBase" id="RU362048"/>
    </source>
</evidence>
<reference evidence="9" key="2">
    <citation type="submission" date="2017-05" db="EMBL/GenBank/DDBJ databases">
        <title>Draft genome sequence of Geobacter pelophilus, a iron(III)-reducing bacteria.</title>
        <authorList>
            <person name="Aoyagi T."/>
            <person name="Koike H."/>
            <person name="Morita T."/>
            <person name="Sato Y."/>
            <person name="Habe H."/>
            <person name="Hori T."/>
        </authorList>
    </citation>
    <scope>NUCLEOTIDE SEQUENCE [LARGE SCALE GENOMIC DNA]</scope>
    <source>
        <strain evidence="9">Drf2</strain>
    </source>
</reference>
<proteinExistence type="inferred from homology"/>
<feature type="transmembrane region" description="Helical" evidence="7">
    <location>
        <begin position="186"/>
        <end position="206"/>
    </location>
</feature>
<comment type="similarity">
    <text evidence="2 7">Belongs to the UPF0056 (MarC) family.</text>
</comment>
<dbReference type="PANTHER" id="PTHR33508:SF1">
    <property type="entry name" value="UPF0056 MEMBRANE PROTEIN YHCE"/>
    <property type="match status" value="1"/>
</dbReference>
<gene>
    <name evidence="8" type="ORF">GPEL0_01r3131</name>
</gene>
<evidence type="ECO:0000256" key="1">
    <source>
        <dbReference type="ARBA" id="ARBA00004651"/>
    </source>
</evidence>
<evidence type="ECO:0000256" key="5">
    <source>
        <dbReference type="ARBA" id="ARBA00022989"/>
    </source>
</evidence>
<feature type="transmembrane region" description="Helical" evidence="7">
    <location>
        <begin position="148"/>
        <end position="174"/>
    </location>
</feature>
<dbReference type="PANTHER" id="PTHR33508">
    <property type="entry name" value="UPF0056 MEMBRANE PROTEIN YHCE"/>
    <property type="match status" value="1"/>
</dbReference>
<keyword evidence="5 7" id="KW-1133">Transmembrane helix</keyword>
<keyword evidence="9" id="KW-1185">Reference proteome</keyword>
<organism evidence="8 9">
    <name type="scientific">Geoanaerobacter pelophilus</name>
    <dbReference type="NCBI Taxonomy" id="60036"/>
    <lineage>
        <taxon>Bacteria</taxon>
        <taxon>Pseudomonadati</taxon>
        <taxon>Thermodesulfobacteriota</taxon>
        <taxon>Desulfuromonadia</taxon>
        <taxon>Geobacterales</taxon>
        <taxon>Geobacteraceae</taxon>
        <taxon>Geoanaerobacter</taxon>
    </lineage>
</organism>
<feature type="transmembrane region" description="Helical" evidence="7">
    <location>
        <begin position="79"/>
        <end position="100"/>
    </location>
</feature>
<accession>A0ABQ0MJU6</accession>
<evidence type="ECO:0000313" key="9">
    <source>
        <dbReference type="Proteomes" id="UP000194153"/>
    </source>
</evidence>
<feature type="transmembrane region" description="Helical" evidence="7">
    <location>
        <begin position="54"/>
        <end position="73"/>
    </location>
</feature>
<evidence type="ECO:0000256" key="6">
    <source>
        <dbReference type="ARBA" id="ARBA00023136"/>
    </source>
</evidence>
<dbReference type="InterPro" id="IPR002771">
    <property type="entry name" value="Multi_antbiot-R_MarC"/>
</dbReference>
<evidence type="ECO:0000256" key="2">
    <source>
        <dbReference type="ARBA" id="ARBA00009784"/>
    </source>
</evidence>
<evidence type="ECO:0000256" key="3">
    <source>
        <dbReference type="ARBA" id="ARBA00022475"/>
    </source>
</evidence>
<feature type="transmembrane region" description="Helical" evidence="7">
    <location>
        <begin position="20"/>
        <end position="42"/>
    </location>
</feature>
<dbReference type="Proteomes" id="UP000194153">
    <property type="component" value="Unassembled WGS sequence"/>
</dbReference>
<dbReference type="Pfam" id="PF01914">
    <property type="entry name" value="MarC"/>
    <property type="match status" value="1"/>
</dbReference>
<evidence type="ECO:0000256" key="4">
    <source>
        <dbReference type="ARBA" id="ARBA00022692"/>
    </source>
</evidence>
<keyword evidence="3" id="KW-1003">Cell membrane</keyword>
<sequence length="213" mass="23056">MLLPLRRYCLRMEAYSEFFFTVWIRFFFLLTPFFVLSTFLAMTPELSASERRATAFRVTLAVLVACFVLYSFGNTLFSLFGITLDSFRIGAGSLLFLSAVHMVHGDDSAPPSEKRGAISVVPLAIPVTVGPGTTGALLVMGAEVQHNWQVFVGLAALAAAVLCIGILLVCASFIEHIVGKKGITILSKLTGLFVAALAAQIVFTGVRNFLLVK</sequence>
<reference evidence="8 9" key="1">
    <citation type="submission" date="2017-04" db="EMBL/GenBank/DDBJ databases">
        <authorList>
            <consortium name="Geobacter pelophilus Genome Sequencing"/>
            <person name="Aoyagi T."/>
            <person name="Koike H."/>
            <person name="Hori T."/>
        </authorList>
    </citation>
    <scope>NUCLEOTIDE SEQUENCE [LARGE SCALE GENOMIC DNA]</scope>
    <source>
        <strain evidence="8 9">Drf2</strain>
    </source>
</reference>
<dbReference type="EMBL" id="BDQG01000001">
    <property type="protein sequence ID" value="GAW67352.1"/>
    <property type="molecule type" value="Genomic_DNA"/>
</dbReference>
<name>A0ABQ0MJU6_9BACT</name>
<protein>
    <recommendedName>
        <fullName evidence="7">UPF0056 membrane protein</fullName>
    </recommendedName>
</protein>
<comment type="subcellular location">
    <subcellularLocation>
        <location evidence="1 7">Cell membrane</location>
        <topology evidence="1 7">Multi-pass membrane protein</topology>
    </subcellularLocation>
</comment>